<dbReference type="InterPro" id="IPR022121">
    <property type="entry name" value="Peptidase_M73_camelysin"/>
</dbReference>
<organism evidence="1 2">
    <name type="scientific">Caldalkalibacillus horti</name>
    <dbReference type="NCBI Taxonomy" id="77523"/>
    <lineage>
        <taxon>Bacteria</taxon>
        <taxon>Bacillati</taxon>
        <taxon>Bacillota</taxon>
        <taxon>Bacilli</taxon>
        <taxon>Bacillales</taxon>
        <taxon>Bacillaceae</taxon>
        <taxon>Caldalkalibacillus</taxon>
    </lineage>
</organism>
<protein>
    <submittedName>
        <fullName evidence="1">Spore coat-associated protein N</fullName>
    </submittedName>
</protein>
<dbReference type="NCBIfam" id="TIGR04088">
    <property type="entry name" value="cognate_SipW"/>
    <property type="match status" value="1"/>
</dbReference>
<dbReference type="Proteomes" id="UP001235840">
    <property type="component" value="Unassembled WGS sequence"/>
</dbReference>
<accession>A0ABT9W4E1</accession>
<evidence type="ECO:0000313" key="2">
    <source>
        <dbReference type="Proteomes" id="UP001235840"/>
    </source>
</evidence>
<gene>
    <name evidence="1" type="ORF">J2S11_003920</name>
</gene>
<dbReference type="RefSeq" id="WP_307397375.1">
    <property type="nucleotide sequence ID" value="NZ_BAAADK010000017.1"/>
</dbReference>
<comment type="caution">
    <text evidence="1">The sequence shown here is derived from an EMBL/GenBank/DDBJ whole genome shotgun (WGS) entry which is preliminary data.</text>
</comment>
<evidence type="ECO:0000313" key="1">
    <source>
        <dbReference type="EMBL" id="MDQ0167990.1"/>
    </source>
</evidence>
<name>A0ABT9W4E1_9BACI</name>
<reference evidence="1 2" key="1">
    <citation type="submission" date="2023-07" db="EMBL/GenBank/DDBJ databases">
        <title>Genomic Encyclopedia of Type Strains, Phase IV (KMG-IV): sequencing the most valuable type-strain genomes for metagenomic binning, comparative biology and taxonomic classification.</title>
        <authorList>
            <person name="Goeker M."/>
        </authorList>
    </citation>
    <scope>NUCLEOTIDE SEQUENCE [LARGE SCALE GENOMIC DNA]</scope>
    <source>
        <strain evidence="1 2">DSM 12751</strain>
    </source>
</reference>
<keyword evidence="2" id="KW-1185">Reference proteome</keyword>
<dbReference type="EMBL" id="JAUSTY010000022">
    <property type="protein sequence ID" value="MDQ0167990.1"/>
    <property type="molecule type" value="Genomic_DNA"/>
</dbReference>
<sequence length="217" mass="23072">MSLKKKLGMGIMSGALGLTLIGGGTWAAFNDVETVSNTFASGTLDLGIGYTDAHFKISNLKPGDTFSEALTLTNDGSLDINQIFLHSVYVENSWKDYDKLNLNSKVGAGAGNNTLEDFLQQFSVTVTNSSNTSVFAGTLQDLVAAVGTQSIELTGTPADVVGLPAGNGLETYTFHVEFVEDGETFPGSRLHKQNRFQGEGATLNFVFEATQMPGEAR</sequence>
<dbReference type="Pfam" id="PF12389">
    <property type="entry name" value="Peptidase_M73"/>
    <property type="match status" value="1"/>
</dbReference>
<proteinExistence type="predicted"/>
<dbReference type="InterPro" id="IPR023833">
    <property type="entry name" value="Signal_pept_SipW-depend-type"/>
</dbReference>